<dbReference type="InterPro" id="IPR036873">
    <property type="entry name" value="Rhodanese-like_dom_sf"/>
</dbReference>
<dbReference type="NCBIfam" id="NF008750">
    <property type="entry name" value="PRK11784.1-2"/>
    <property type="match status" value="1"/>
</dbReference>
<dbReference type="InterPro" id="IPR058840">
    <property type="entry name" value="AAA_SelU"/>
</dbReference>
<name>A0A1M5Q689_9FIRM</name>
<dbReference type="OrthoDB" id="9808735at2"/>
<dbReference type="InterPro" id="IPR001763">
    <property type="entry name" value="Rhodanese-like_dom"/>
</dbReference>
<dbReference type="GO" id="GO:0043828">
    <property type="term" value="F:tRNA 2-selenouridine synthase activity"/>
    <property type="evidence" value="ECO:0007669"/>
    <property type="project" value="InterPro"/>
</dbReference>
<dbReference type="GO" id="GO:0002098">
    <property type="term" value="P:tRNA wobble uridine modification"/>
    <property type="evidence" value="ECO:0007669"/>
    <property type="project" value="InterPro"/>
</dbReference>
<dbReference type="SMART" id="SM00450">
    <property type="entry name" value="RHOD"/>
    <property type="match status" value="1"/>
</dbReference>
<proteinExistence type="predicted"/>
<dbReference type="PROSITE" id="PS50206">
    <property type="entry name" value="RHODANESE_3"/>
    <property type="match status" value="1"/>
</dbReference>
<evidence type="ECO:0000313" key="4">
    <source>
        <dbReference type="Proteomes" id="UP000184032"/>
    </source>
</evidence>
<dbReference type="EMBL" id="FQXI01000002">
    <property type="protein sequence ID" value="SHH09767.1"/>
    <property type="molecule type" value="Genomic_DNA"/>
</dbReference>
<dbReference type="Pfam" id="PF26341">
    <property type="entry name" value="AAA_SelU"/>
    <property type="match status" value="1"/>
</dbReference>
<dbReference type="SUPFAM" id="SSF52821">
    <property type="entry name" value="Rhodanese/Cell cycle control phosphatase"/>
    <property type="match status" value="1"/>
</dbReference>
<reference evidence="3 4" key="1">
    <citation type="submission" date="2016-11" db="EMBL/GenBank/DDBJ databases">
        <authorList>
            <person name="Jaros S."/>
            <person name="Januszkiewicz K."/>
            <person name="Wedrychowicz H."/>
        </authorList>
    </citation>
    <scope>NUCLEOTIDE SEQUENCE [LARGE SCALE GENOMIC DNA]</scope>
    <source>
        <strain evidence="3 4">DSM 21120</strain>
    </source>
</reference>
<dbReference type="Pfam" id="PF00581">
    <property type="entry name" value="Rhodanese"/>
    <property type="match status" value="1"/>
</dbReference>
<gene>
    <name evidence="3" type="ORF">SAMN02745245_00527</name>
</gene>
<dbReference type="InterPro" id="IPR017582">
    <property type="entry name" value="SelU"/>
</dbReference>
<dbReference type="NCBIfam" id="TIGR03167">
    <property type="entry name" value="tRNA_sel_U_synt"/>
    <property type="match status" value="1"/>
</dbReference>
<accession>A0A1M5Q689</accession>
<feature type="domain" description="Rhodanese" evidence="2">
    <location>
        <begin position="12"/>
        <end position="133"/>
    </location>
</feature>
<dbReference type="InterPro" id="IPR027417">
    <property type="entry name" value="P-loop_NTPase"/>
</dbReference>
<dbReference type="Proteomes" id="UP000184032">
    <property type="component" value="Unassembled WGS sequence"/>
</dbReference>
<dbReference type="AlphaFoldDB" id="A0A1M5Q689"/>
<evidence type="ECO:0000313" key="3">
    <source>
        <dbReference type="EMBL" id="SHH09767.1"/>
    </source>
</evidence>
<dbReference type="Gene3D" id="3.40.50.300">
    <property type="entry name" value="P-loop containing nucleotide triphosphate hydrolases"/>
    <property type="match status" value="1"/>
</dbReference>
<sequence>MFRSTEYEESLNFENPLYIDLRSETEFENSTIPGAINMPILNDIERREVSILYVNSEIEKSKELGVKYASIKLNDYFKYISNINHGKDIVLFCSRGGYRSTVLFNFLKSLDERVFKLNFGYKGYRHYIIEELPKLSEKFEFININGYTGTGKTRILNELESLGAQVLNLEELASHRGSSFGSVGLEKQPTQKMFESLLFDKLNSFKNKTVFVESESIKIGKVSVPKYLYDDYNLSSNQVLITSKIEDRVRRIREDYVNSANENFESEILSSLNELRKYISAERFKNYKNLIENRDYDTVIKDLIEKYYDQNYSIKKSNFDLVLKNNNSREVAKTIFDYYEI</sequence>
<dbReference type="Gene3D" id="3.40.250.10">
    <property type="entry name" value="Rhodanese-like domain"/>
    <property type="match status" value="1"/>
</dbReference>
<organism evidence="3 4">
    <name type="scientific">Anaerosphaera aminiphila DSM 21120</name>
    <dbReference type="NCBI Taxonomy" id="1120995"/>
    <lineage>
        <taxon>Bacteria</taxon>
        <taxon>Bacillati</taxon>
        <taxon>Bacillota</taxon>
        <taxon>Tissierellia</taxon>
        <taxon>Tissierellales</taxon>
        <taxon>Peptoniphilaceae</taxon>
        <taxon>Anaerosphaera</taxon>
    </lineage>
</organism>
<dbReference type="STRING" id="1120995.SAMN02745245_00527"/>
<dbReference type="RefSeq" id="WP_073183482.1">
    <property type="nucleotide sequence ID" value="NZ_FQXI01000002.1"/>
</dbReference>
<dbReference type="PANTHER" id="PTHR30401:SF0">
    <property type="entry name" value="TRNA 2-SELENOURIDINE SYNTHASE"/>
    <property type="match status" value="1"/>
</dbReference>
<keyword evidence="4" id="KW-1185">Reference proteome</keyword>
<protein>
    <submittedName>
        <fullName evidence="3">tRNA 2-selenouridine synthase</fullName>
    </submittedName>
</protein>
<evidence type="ECO:0000256" key="1">
    <source>
        <dbReference type="ARBA" id="ARBA00023266"/>
    </source>
</evidence>
<evidence type="ECO:0000259" key="2">
    <source>
        <dbReference type="PROSITE" id="PS50206"/>
    </source>
</evidence>
<keyword evidence="1" id="KW-0711">Selenium</keyword>
<dbReference type="PANTHER" id="PTHR30401">
    <property type="entry name" value="TRNA 2-SELENOURIDINE SYNTHASE"/>
    <property type="match status" value="1"/>
</dbReference>